<sequence>MVSHNRLIRPVMSRVFSTITGIAVVPLIMGSLISAAPETYPIEFLPLASRACAVVSPDQKFLVSAYVESATLSKVNHLQDAHRIPLNLSGRDKVTRLCFFKTLNQTKATTNDWVESFLETSPENLHALDNGKIIACRFEKWISRVGDKVLPLSLLYVSFQQKIPPTGTPLVNAQNKIIGIILQPAGGAAAYAIPAQAIHRVQNDIIAHHKLVRGWVGISLSTESNTPRITRIWPESPAQRANLRVDDILLRAGDYTTDHYPEAVNALFYTVPGKSTTIEVLRDGKRIPCKLTPVAQKP</sequence>
<feature type="domain" description="PDZ" evidence="1">
    <location>
        <begin position="214"/>
        <end position="284"/>
    </location>
</feature>
<protein>
    <submittedName>
        <fullName evidence="2">PDZ domain-containing protein</fullName>
    </submittedName>
</protein>
<keyword evidence="3" id="KW-1185">Reference proteome</keyword>
<evidence type="ECO:0000313" key="3">
    <source>
        <dbReference type="Proteomes" id="UP001597375"/>
    </source>
</evidence>
<dbReference type="EMBL" id="JBHUIT010000003">
    <property type="protein sequence ID" value="MFD2256019.1"/>
    <property type="molecule type" value="Genomic_DNA"/>
</dbReference>
<gene>
    <name evidence="2" type="ORF">ACFSSA_04965</name>
</gene>
<dbReference type="Proteomes" id="UP001597375">
    <property type="component" value="Unassembled WGS sequence"/>
</dbReference>
<dbReference type="InterPro" id="IPR036034">
    <property type="entry name" value="PDZ_sf"/>
</dbReference>
<reference evidence="3" key="1">
    <citation type="journal article" date="2019" name="Int. J. Syst. Evol. Microbiol.">
        <title>The Global Catalogue of Microorganisms (GCM) 10K type strain sequencing project: providing services to taxonomists for standard genome sequencing and annotation.</title>
        <authorList>
            <consortium name="The Broad Institute Genomics Platform"/>
            <consortium name="The Broad Institute Genome Sequencing Center for Infectious Disease"/>
            <person name="Wu L."/>
            <person name="Ma J."/>
        </authorList>
    </citation>
    <scope>NUCLEOTIDE SEQUENCE [LARGE SCALE GENOMIC DNA]</scope>
    <source>
        <strain evidence="3">CGMCC 4.7106</strain>
    </source>
</reference>
<comment type="caution">
    <text evidence="2">The sequence shown here is derived from an EMBL/GenBank/DDBJ whole genome shotgun (WGS) entry which is preliminary data.</text>
</comment>
<dbReference type="Pfam" id="PF13180">
    <property type="entry name" value="PDZ_2"/>
    <property type="match status" value="1"/>
</dbReference>
<evidence type="ECO:0000259" key="1">
    <source>
        <dbReference type="SMART" id="SM00228"/>
    </source>
</evidence>
<name>A0ABW5D7N6_9BACT</name>
<evidence type="ECO:0000313" key="2">
    <source>
        <dbReference type="EMBL" id="MFD2256019.1"/>
    </source>
</evidence>
<dbReference type="Gene3D" id="2.30.42.10">
    <property type="match status" value="1"/>
</dbReference>
<dbReference type="SMART" id="SM00228">
    <property type="entry name" value="PDZ"/>
    <property type="match status" value="1"/>
</dbReference>
<dbReference type="InterPro" id="IPR001478">
    <property type="entry name" value="PDZ"/>
</dbReference>
<proteinExistence type="predicted"/>
<organism evidence="2 3">
    <name type="scientific">Luteolibacter algae</name>
    <dbReference type="NCBI Taxonomy" id="454151"/>
    <lineage>
        <taxon>Bacteria</taxon>
        <taxon>Pseudomonadati</taxon>
        <taxon>Verrucomicrobiota</taxon>
        <taxon>Verrucomicrobiia</taxon>
        <taxon>Verrucomicrobiales</taxon>
        <taxon>Verrucomicrobiaceae</taxon>
        <taxon>Luteolibacter</taxon>
    </lineage>
</organism>
<dbReference type="SUPFAM" id="SSF50156">
    <property type="entry name" value="PDZ domain-like"/>
    <property type="match status" value="1"/>
</dbReference>
<accession>A0ABW5D7N6</accession>